<feature type="region of interest" description="Disordered" evidence="2">
    <location>
        <begin position="298"/>
        <end position="334"/>
    </location>
</feature>
<accession>A0ABY5TWR3</accession>
<evidence type="ECO:0000313" key="3">
    <source>
        <dbReference type="EMBL" id="UWD34784.1"/>
    </source>
</evidence>
<keyword evidence="1" id="KW-0175">Coiled coil</keyword>
<keyword evidence="4" id="KW-1185">Reference proteome</keyword>
<name>A0ABY5TWR3_9MOLU</name>
<feature type="compositionally biased region" description="Basic and acidic residues" evidence="2">
    <location>
        <begin position="298"/>
        <end position="327"/>
    </location>
</feature>
<organism evidence="3 4">
    <name type="scientific">Mycoplasma cottewii</name>
    <dbReference type="NCBI Taxonomy" id="51364"/>
    <lineage>
        <taxon>Bacteria</taxon>
        <taxon>Bacillati</taxon>
        <taxon>Mycoplasmatota</taxon>
        <taxon>Mollicutes</taxon>
        <taxon>Mycoplasmataceae</taxon>
        <taxon>Mycoplasma</taxon>
    </lineage>
</organism>
<dbReference type="RefSeq" id="WP_259429972.1">
    <property type="nucleotide sequence ID" value="NZ_CP103424.1"/>
</dbReference>
<protein>
    <submittedName>
        <fullName evidence="3">Uncharacterized protein</fullName>
    </submittedName>
</protein>
<feature type="coiled-coil region" evidence="1">
    <location>
        <begin position="38"/>
        <end position="72"/>
    </location>
</feature>
<evidence type="ECO:0000256" key="2">
    <source>
        <dbReference type="SAM" id="MobiDB-lite"/>
    </source>
</evidence>
<gene>
    <name evidence="3" type="ORF">NX779_03130</name>
</gene>
<dbReference type="EMBL" id="CP103424">
    <property type="protein sequence ID" value="UWD34784.1"/>
    <property type="molecule type" value="Genomic_DNA"/>
</dbReference>
<sequence length="334" mass="38342">MKKLLLPMIGLIFGSGISGGTIYGVQTIMHNKEINQWRALLQEEKQNAQKIIKSLKTQLEAVEGKNRDIKQYLDTFNDRIKDNFELAKKVYKEAVKLTTHTVKDHDDKDVTYYLAYYDIQNKEIKVTEGNEVTTKLEGNKEPIPATLEALINKGIKVEHTVEGEEKNEPLTSETFDNAQKFTTMNKLEVTKKIIKDVLEKTQQGGEKLIKFFQDKLNELTKLLDDLKEIDVEDFVNLLGKIETGINKNTWKEKNTKQKLEKIKELLEEVKTDWDQLSGWVKDNLTRFEQLDKDSEEILNRLKNDTDQLPKKPEAEDGGRDGSSRPESETAPAVS</sequence>
<reference evidence="3" key="1">
    <citation type="submission" date="2022-08" db="EMBL/GenBank/DDBJ databases">
        <title>Complete genome sequence of Mycoplasma cottewii type strain VIS.</title>
        <authorList>
            <person name="Spergser J."/>
        </authorList>
    </citation>
    <scope>NUCLEOTIDE SEQUENCE</scope>
    <source>
        <strain evidence="3">VIS</strain>
    </source>
</reference>
<dbReference type="Proteomes" id="UP001059819">
    <property type="component" value="Chromosome"/>
</dbReference>
<proteinExistence type="predicted"/>
<evidence type="ECO:0000256" key="1">
    <source>
        <dbReference type="SAM" id="Coils"/>
    </source>
</evidence>
<feature type="coiled-coil region" evidence="1">
    <location>
        <begin position="209"/>
        <end position="272"/>
    </location>
</feature>
<evidence type="ECO:0000313" key="4">
    <source>
        <dbReference type="Proteomes" id="UP001059819"/>
    </source>
</evidence>